<reference evidence="1 2" key="1">
    <citation type="submission" date="2021-06" db="EMBL/GenBank/DDBJ databases">
        <authorList>
            <person name="Kallberg Y."/>
            <person name="Tangrot J."/>
            <person name="Rosling A."/>
        </authorList>
    </citation>
    <scope>NUCLEOTIDE SEQUENCE [LARGE SCALE GENOMIC DNA]</scope>
    <source>
        <strain evidence="1 2">120-4 pot B 10/14</strain>
    </source>
</reference>
<evidence type="ECO:0000313" key="2">
    <source>
        <dbReference type="Proteomes" id="UP000789901"/>
    </source>
</evidence>
<keyword evidence="2" id="KW-1185">Reference proteome</keyword>
<organism evidence="1 2">
    <name type="scientific">Gigaspora margarita</name>
    <dbReference type="NCBI Taxonomy" id="4874"/>
    <lineage>
        <taxon>Eukaryota</taxon>
        <taxon>Fungi</taxon>
        <taxon>Fungi incertae sedis</taxon>
        <taxon>Mucoromycota</taxon>
        <taxon>Glomeromycotina</taxon>
        <taxon>Glomeromycetes</taxon>
        <taxon>Diversisporales</taxon>
        <taxon>Gigasporaceae</taxon>
        <taxon>Gigaspora</taxon>
    </lineage>
</organism>
<proteinExistence type="predicted"/>
<name>A0ABN7XF81_GIGMA</name>
<dbReference type="EMBL" id="CAJVQB010131083">
    <property type="protein sequence ID" value="CAG8853936.1"/>
    <property type="molecule type" value="Genomic_DNA"/>
</dbReference>
<sequence>MRQSKSCSRRSSSSVIPKKMDSAVVLLEDVKGKEKEIDEYDSFLCSNKDISNHSSKKDKICHFDKIPLEIKVKIFKCLEIDEIVRLSQPFYRTITADQIVRLSKAAGGFLKVANFR</sequence>
<evidence type="ECO:0000313" key="1">
    <source>
        <dbReference type="EMBL" id="CAG8853936.1"/>
    </source>
</evidence>
<comment type="caution">
    <text evidence="1">The sequence shown here is derived from an EMBL/GenBank/DDBJ whole genome shotgun (WGS) entry which is preliminary data.</text>
</comment>
<protein>
    <submittedName>
        <fullName evidence="1">40232_t:CDS:1</fullName>
    </submittedName>
</protein>
<feature type="non-terminal residue" evidence="1">
    <location>
        <position position="116"/>
    </location>
</feature>
<accession>A0ABN7XF81</accession>
<dbReference type="Proteomes" id="UP000789901">
    <property type="component" value="Unassembled WGS sequence"/>
</dbReference>
<gene>
    <name evidence="1" type="ORF">GMARGA_LOCUS42757</name>
</gene>